<protein>
    <submittedName>
        <fullName evidence="1">Uncharacterized protein</fullName>
    </submittedName>
</protein>
<dbReference type="AlphaFoldDB" id="A0A9J6DE11"/>
<sequence length="177" mass="19989">MELCVFLHGDPSKRSYRIEDFREPLEEACVLKAVSGVGAFQMSHVWLVKFRTRQAKDTVVGKGGLRVKGGYCAITDPCKQEITLKIHWVPFHIPGEALRKALSEFGEVKEVRLDEWRVPGFEFAESTTRVARTVLNEGVSVEGTTTPVQVLQRFCTRRCAWTSASMPEVPKAWAYQT</sequence>
<evidence type="ECO:0000313" key="1">
    <source>
        <dbReference type="EMBL" id="KAH8020341.1"/>
    </source>
</evidence>
<evidence type="ECO:0000313" key="2">
    <source>
        <dbReference type="Proteomes" id="UP000821866"/>
    </source>
</evidence>
<keyword evidence="2" id="KW-1185">Reference proteome</keyword>
<gene>
    <name evidence="1" type="ORF">HPB51_000974</name>
</gene>
<dbReference type="EMBL" id="JABSTU010000009">
    <property type="protein sequence ID" value="KAH8020341.1"/>
    <property type="molecule type" value="Genomic_DNA"/>
</dbReference>
<proteinExistence type="predicted"/>
<accession>A0A9J6DE11</accession>
<dbReference type="Proteomes" id="UP000821866">
    <property type="component" value="Chromosome 7"/>
</dbReference>
<name>A0A9J6DE11_RHIMP</name>
<comment type="caution">
    <text evidence="1">The sequence shown here is derived from an EMBL/GenBank/DDBJ whole genome shotgun (WGS) entry which is preliminary data.</text>
</comment>
<reference evidence="1" key="1">
    <citation type="journal article" date="2020" name="Cell">
        <title>Large-Scale Comparative Analyses of Tick Genomes Elucidate Their Genetic Diversity and Vector Capacities.</title>
        <authorList>
            <consortium name="Tick Genome and Microbiome Consortium (TIGMIC)"/>
            <person name="Jia N."/>
            <person name="Wang J."/>
            <person name="Shi W."/>
            <person name="Du L."/>
            <person name="Sun Y."/>
            <person name="Zhan W."/>
            <person name="Jiang J.F."/>
            <person name="Wang Q."/>
            <person name="Zhang B."/>
            <person name="Ji P."/>
            <person name="Bell-Sakyi L."/>
            <person name="Cui X.M."/>
            <person name="Yuan T.T."/>
            <person name="Jiang B.G."/>
            <person name="Yang W.F."/>
            <person name="Lam T.T."/>
            <person name="Chang Q.C."/>
            <person name="Ding S.J."/>
            <person name="Wang X.J."/>
            <person name="Zhu J.G."/>
            <person name="Ruan X.D."/>
            <person name="Zhao L."/>
            <person name="Wei J.T."/>
            <person name="Ye R.Z."/>
            <person name="Que T.C."/>
            <person name="Du C.H."/>
            <person name="Zhou Y.H."/>
            <person name="Cheng J.X."/>
            <person name="Dai P.F."/>
            <person name="Guo W.B."/>
            <person name="Han X.H."/>
            <person name="Huang E.J."/>
            <person name="Li L.F."/>
            <person name="Wei W."/>
            <person name="Gao Y.C."/>
            <person name="Liu J.Z."/>
            <person name="Shao H.Z."/>
            <person name="Wang X."/>
            <person name="Wang C.C."/>
            <person name="Yang T.C."/>
            <person name="Huo Q.B."/>
            <person name="Li W."/>
            <person name="Chen H.Y."/>
            <person name="Chen S.E."/>
            <person name="Zhou L.G."/>
            <person name="Ni X.B."/>
            <person name="Tian J.H."/>
            <person name="Sheng Y."/>
            <person name="Liu T."/>
            <person name="Pan Y.S."/>
            <person name="Xia L.Y."/>
            <person name="Li J."/>
            <person name="Zhao F."/>
            <person name="Cao W.C."/>
        </authorList>
    </citation>
    <scope>NUCLEOTIDE SEQUENCE</scope>
    <source>
        <strain evidence="1">Rmic-2018</strain>
    </source>
</reference>
<organism evidence="1 2">
    <name type="scientific">Rhipicephalus microplus</name>
    <name type="common">Cattle tick</name>
    <name type="synonym">Boophilus microplus</name>
    <dbReference type="NCBI Taxonomy" id="6941"/>
    <lineage>
        <taxon>Eukaryota</taxon>
        <taxon>Metazoa</taxon>
        <taxon>Ecdysozoa</taxon>
        <taxon>Arthropoda</taxon>
        <taxon>Chelicerata</taxon>
        <taxon>Arachnida</taxon>
        <taxon>Acari</taxon>
        <taxon>Parasitiformes</taxon>
        <taxon>Ixodida</taxon>
        <taxon>Ixodoidea</taxon>
        <taxon>Ixodidae</taxon>
        <taxon>Rhipicephalinae</taxon>
        <taxon>Rhipicephalus</taxon>
        <taxon>Boophilus</taxon>
    </lineage>
</organism>
<dbReference type="VEuPathDB" id="VectorBase:LOC119184376"/>
<reference evidence="1" key="2">
    <citation type="submission" date="2021-09" db="EMBL/GenBank/DDBJ databases">
        <authorList>
            <person name="Jia N."/>
            <person name="Wang J."/>
            <person name="Shi W."/>
            <person name="Du L."/>
            <person name="Sun Y."/>
            <person name="Zhan W."/>
            <person name="Jiang J."/>
            <person name="Wang Q."/>
            <person name="Zhang B."/>
            <person name="Ji P."/>
            <person name="Sakyi L.B."/>
            <person name="Cui X."/>
            <person name="Yuan T."/>
            <person name="Jiang B."/>
            <person name="Yang W."/>
            <person name="Lam T.T.-Y."/>
            <person name="Chang Q."/>
            <person name="Ding S."/>
            <person name="Wang X."/>
            <person name="Zhu J."/>
            <person name="Ruan X."/>
            <person name="Zhao L."/>
            <person name="Wei J."/>
            <person name="Que T."/>
            <person name="Du C."/>
            <person name="Cheng J."/>
            <person name="Dai P."/>
            <person name="Han X."/>
            <person name="Huang E."/>
            <person name="Gao Y."/>
            <person name="Liu J."/>
            <person name="Shao H."/>
            <person name="Ye R."/>
            <person name="Li L."/>
            <person name="Wei W."/>
            <person name="Wang X."/>
            <person name="Wang C."/>
            <person name="Huo Q."/>
            <person name="Li W."/>
            <person name="Guo W."/>
            <person name="Chen H."/>
            <person name="Chen S."/>
            <person name="Zhou L."/>
            <person name="Zhou L."/>
            <person name="Ni X."/>
            <person name="Tian J."/>
            <person name="Zhou Y."/>
            <person name="Sheng Y."/>
            <person name="Liu T."/>
            <person name="Pan Y."/>
            <person name="Xia L."/>
            <person name="Li J."/>
            <person name="Zhao F."/>
            <person name="Cao W."/>
        </authorList>
    </citation>
    <scope>NUCLEOTIDE SEQUENCE</scope>
    <source>
        <strain evidence="1">Rmic-2018</strain>
        <tissue evidence="1">Larvae</tissue>
    </source>
</reference>